<proteinExistence type="predicted"/>
<evidence type="ECO:0000313" key="3">
    <source>
        <dbReference type="Proteomes" id="UP000181897"/>
    </source>
</evidence>
<dbReference type="SUPFAM" id="SSF54523">
    <property type="entry name" value="Pili subunits"/>
    <property type="match status" value="1"/>
</dbReference>
<dbReference type="NCBIfam" id="TIGR01710">
    <property type="entry name" value="typeII_sec_gspG"/>
    <property type="match status" value="1"/>
</dbReference>
<name>A0A1J0WLK2_9RHOB</name>
<dbReference type="KEGG" id="suam:BOO69_00235"/>
<sequence length="133" mass="13997">MMVVLVIIALVAAIIVPNVVGRPDEARVTVAQTDIRAIASALELYRLDNQNYPTTAQGLQALAERPTTPPEPRNWVADGYLPSVPVDPWGNSYVYRSPGDTGAFDLVSLGSDGAPGGDGTAADIAHGQRQATN</sequence>
<accession>A0A1J0WLK2</accession>
<feature type="domain" description="Type II secretion system protein GspG C-terminal" evidence="1">
    <location>
        <begin position="18"/>
        <end position="125"/>
    </location>
</feature>
<gene>
    <name evidence="2" type="ORF">BOO69_00235</name>
</gene>
<reference evidence="2 3" key="1">
    <citation type="submission" date="2016-11" db="EMBL/GenBank/DDBJ databases">
        <title>Complete genome sequence of Sulfitobacter sp. AM1-D1, a toxic bacteria associated with marine dinoflagellate Alexandrium minutum in East China Sea.</title>
        <authorList>
            <person name="Yang Q."/>
            <person name="Zhang X."/>
            <person name="Tian X."/>
        </authorList>
    </citation>
    <scope>NUCLEOTIDE SEQUENCE [LARGE SCALE GENOMIC DNA]</scope>
    <source>
        <strain evidence="2 3">AM1-D1</strain>
    </source>
</reference>
<keyword evidence="3" id="KW-1185">Reference proteome</keyword>
<dbReference type="STRING" id="1917485.BOO69_00235"/>
<dbReference type="InterPro" id="IPR010054">
    <property type="entry name" value="Type2_sec_GspG"/>
</dbReference>
<dbReference type="GO" id="GO:0015627">
    <property type="term" value="C:type II protein secretion system complex"/>
    <property type="evidence" value="ECO:0007669"/>
    <property type="project" value="InterPro"/>
</dbReference>
<dbReference type="Gene3D" id="3.30.700.10">
    <property type="entry name" value="Glycoprotein, Type 4 Pilin"/>
    <property type="match status" value="1"/>
</dbReference>
<dbReference type="InterPro" id="IPR045584">
    <property type="entry name" value="Pilin-like"/>
</dbReference>
<dbReference type="AlphaFoldDB" id="A0A1J0WLK2"/>
<dbReference type="EMBL" id="CP018076">
    <property type="protein sequence ID" value="APE45212.1"/>
    <property type="molecule type" value="Genomic_DNA"/>
</dbReference>
<organism evidence="2 3">
    <name type="scientific">Sulfitobacter alexandrii</name>
    <dbReference type="NCBI Taxonomy" id="1917485"/>
    <lineage>
        <taxon>Bacteria</taxon>
        <taxon>Pseudomonadati</taxon>
        <taxon>Pseudomonadota</taxon>
        <taxon>Alphaproteobacteria</taxon>
        <taxon>Rhodobacterales</taxon>
        <taxon>Roseobacteraceae</taxon>
        <taxon>Sulfitobacter</taxon>
    </lineage>
</organism>
<dbReference type="InterPro" id="IPR013545">
    <property type="entry name" value="T2SS_protein-GspG_C"/>
</dbReference>
<protein>
    <submittedName>
        <fullName evidence="2">Type II secretion system protein GspG</fullName>
    </submittedName>
</protein>
<evidence type="ECO:0000313" key="2">
    <source>
        <dbReference type="EMBL" id="APE45212.1"/>
    </source>
</evidence>
<dbReference type="Pfam" id="PF08334">
    <property type="entry name" value="T2SSG"/>
    <property type="match status" value="1"/>
</dbReference>
<evidence type="ECO:0000259" key="1">
    <source>
        <dbReference type="Pfam" id="PF08334"/>
    </source>
</evidence>
<dbReference type="GO" id="GO:0015628">
    <property type="term" value="P:protein secretion by the type II secretion system"/>
    <property type="evidence" value="ECO:0007669"/>
    <property type="project" value="InterPro"/>
</dbReference>
<dbReference type="Proteomes" id="UP000181897">
    <property type="component" value="Chromosome"/>
</dbReference>